<sequence length="159" mass="17862">MGSSKGFLTRLPSFQLGIFPQPDSRRTKRKSYFQYFTFGFFSMAVMKPSLLLKQYHSKPPVSLGALWTVCTGLNARAVQVRPHGSQVAIKEHMLCHDLVLVQNLFDYRVKREPETVVESRVVNDYTFGGRLAQSHSPRVLRKCTLLAGSIASRGPSSLT</sequence>
<dbReference type="Proteomes" id="UP001153076">
    <property type="component" value="Unassembled WGS sequence"/>
</dbReference>
<protein>
    <submittedName>
        <fullName evidence="1">Uncharacterized protein</fullName>
    </submittedName>
</protein>
<comment type="caution">
    <text evidence="1">The sequence shown here is derived from an EMBL/GenBank/DDBJ whole genome shotgun (WGS) entry which is preliminary data.</text>
</comment>
<evidence type="ECO:0000313" key="1">
    <source>
        <dbReference type="EMBL" id="KAJ8419665.1"/>
    </source>
</evidence>
<reference evidence="1" key="1">
    <citation type="submission" date="2022-04" db="EMBL/GenBank/DDBJ databases">
        <title>Carnegiea gigantea Genome sequencing and assembly v2.</title>
        <authorList>
            <person name="Copetti D."/>
            <person name="Sanderson M.J."/>
            <person name="Burquez A."/>
            <person name="Wojciechowski M.F."/>
        </authorList>
    </citation>
    <scope>NUCLEOTIDE SEQUENCE</scope>
    <source>
        <strain evidence="1">SGP5-SGP5p</strain>
        <tissue evidence="1">Aerial part</tissue>
    </source>
</reference>
<accession>A0A9Q1GG32</accession>
<keyword evidence="2" id="KW-1185">Reference proteome</keyword>
<gene>
    <name evidence="1" type="ORF">Cgig2_033947</name>
</gene>
<dbReference type="AlphaFoldDB" id="A0A9Q1GG32"/>
<organism evidence="1 2">
    <name type="scientific">Carnegiea gigantea</name>
    <dbReference type="NCBI Taxonomy" id="171969"/>
    <lineage>
        <taxon>Eukaryota</taxon>
        <taxon>Viridiplantae</taxon>
        <taxon>Streptophyta</taxon>
        <taxon>Embryophyta</taxon>
        <taxon>Tracheophyta</taxon>
        <taxon>Spermatophyta</taxon>
        <taxon>Magnoliopsida</taxon>
        <taxon>eudicotyledons</taxon>
        <taxon>Gunneridae</taxon>
        <taxon>Pentapetalae</taxon>
        <taxon>Caryophyllales</taxon>
        <taxon>Cactineae</taxon>
        <taxon>Cactaceae</taxon>
        <taxon>Cactoideae</taxon>
        <taxon>Echinocereeae</taxon>
        <taxon>Carnegiea</taxon>
    </lineage>
</organism>
<dbReference type="EMBL" id="JAKOGI010004628">
    <property type="protein sequence ID" value="KAJ8419665.1"/>
    <property type="molecule type" value="Genomic_DNA"/>
</dbReference>
<name>A0A9Q1GG32_9CARY</name>
<proteinExistence type="predicted"/>
<evidence type="ECO:0000313" key="2">
    <source>
        <dbReference type="Proteomes" id="UP001153076"/>
    </source>
</evidence>